<comment type="caution">
    <text evidence="8">The sequence shown here is derived from an EMBL/GenBank/DDBJ whole genome shotgun (WGS) entry which is preliminary data.</text>
</comment>
<evidence type="ECO:0000313" key="9">
    <source>
        <dbReference type="Proteomes" id="UP000355283"/>
    </source>
</evidence>
<dbReference type="AlphaFoldDB" id="A0A4D9D0R8"/>
<evidence type="ECO:0000259" key="7">
    <source>
        <dbReference type="PROSITE" id="PS52027"/>
    </source>
</evidence>
<feature type="region of interest" description="Disordered" evidence="6">
    <location>
        <begin position="319"/>
        <end position="374"/>
    </location>
</feature>
<keyword evidence="3 5" id="KW-0863">Zinc-finger</keyword>
<feature type="compositionally biased region" description="Low complexity" evidence="6">
    <location>
        <begin position="538"/>
        <end position="547"/>
    </location>
</feature>
<dbReference type="InterPro" id="IPR049899">
    <property type="entry name" value="Znf_C2HC_C3H"/>
</dbReference>
<dbReference type="Gene3D" id="3.30.160.60">
    <property type="entry name" value="Classic Zinc Finger"/>
    <property type="match status" value="2"/>
</dbReference>
<keyword evidence="4" id="KW-0862">Zinc</keyword>
<evidence type="ECO:0000256" key="4">
    <source>
        <dbReference type="ARBA" id="ARBA00022833"/>
    </source>
</evidence>
<evidence type="ECO:0000256" key="5">
    <source>
        <dbReference type="PROSITE-ProRule" id="PRU01371"/>
    </source>
</evidence>
<feature type="region of interest" description="Disordered" evidence="6">
    <location>
        <begin position="402"/>
        <end position="437"/>
    </location>
</feature>
<feature type="compositionally biased region" description="Polar residues" evidence="6">
    <location>
        <begin position="81"/>
        <end position="94"/>
    </location>
</feature>
<reference evidence="8 9" key="1">
    <citation type="submission" date="2019-01" db="EMBL/GenBank/DDBJ databases">
        <title>Nuclear Genome Assembly of the Microalgal Biofuel strain Nannochloropsis salina CCMP1776.</title>
        <authorList>
            <person name="Hovde B."/>
        </authorList>
    </citation>
    <scope>NUCLEOTIDE SEQUENCE [LARGE SCALE GENOMIC DNA]</scope>
    <source>
        <strain evidence="8 9">CCMP1776</strain>
    </source>
</reference>
<dbReference type="PANTHER" id="PTHR13555">
    <property type="entry name" value="C2H2 ZINC FINGER CGI-62-RELATED"/>
    <property type="match status" value="1"/>
</dbReference>
<protein>
    <recommendedName>
        <fullName evidence="7">C2HC/C3H-type domain-containing protein</fullName>
    </recommendedName>
</protein>
<dbReference type="PANTHER" id="PTHR13555:SF36">
    <property type="entry name" value="ZINC FINGER C2HC DOMAIN-CONTAINING PROTEIN 1B"/>
    <property type="match status" value="1"/>
</dbReference>
<evidence type="ECO:0000256" key="6">
    <source>
        <dbReference type="SAM" id="MobiDB-lite"/>
    </source>
</evidence>
<feature type="compositionally biased region" description="Polar residues" evidence="6">
    <location>
        <begin position="102"/>
        <end position="115"/>
    </location>
</feature>
<keyword evidence="9" id="KW-1185">Reference proteome</keyword>
<evidence type="ECO:0000256" key="2">
    <source>
        <dbReference type="ARBA" id="ARBA00022737"/>
    </source>
</evidence>
<organism evidence="8 9">
    <name type="scientific">Nannochloropsis salina CCMP1776</name>
    <dbReference type="NCBI Taxonomy" id="1027361"/>
    <lineage>
        <taxon>Eukaryota</taxon>
        <taxon>Sar</taxon>
        <taxon>Stramenopiles</taxon>
        <taxon>Ochrophyta</taxon>
        <taxon>Eustigmatophyceae</taxon>
        <taxon>Eustigmatales</taxon>
        <taxon>Monodopsidaceae</taxon>
        <taxon>Microchloropsis</taxon>
        <taxon>Microchloropsis salina</taxon>
    </lineage>
</organism>
<feature type="compositionally biased region" description="Low complexity" evidence="6">
    <location>
        <begin position="176"/>
        <end position="185"/>
    </location>
</feature>
<dbReference type="Pfam" id="PF13913">
    <property type="entry name" value="zf-C2HC_2"/>
    <property type="match status" value="2"/>
</dbReference>
<proteinExistence type="predicted"/>
<dbReference type="GO" id="GO:0008270">
    <property type="term" value="F:zinc ion binding"/>
    <property type="evidence" value="ECO:0007669"/>
    <property type="project" value="UniProtKB-KW"/>
</dbReference>
<accession>A0A4D9D0R8</accession>
<feature type="compositionally biased region" description="Polar residues" evidence="6">
    <location>
        <begin position="427"/>
        <end position="436"/>
    </location>
</feature>
<gene>
    <name evidence="8" type="ORF">NSK_003694</name>
</gene>
<feature type="region of interest" description="Disordered" evidence="6">
    <location>
        <begin position="42"/>
        <end position="65"/>
    </location>
</feature>
<sequence length="736" mass="80502">MAPKFQFLDPRQWASKRKDAIEKAKKLRADRAMGGTLDESYTFAPKTNLHKPKGRRHSSEDYSVTTPADIPGANLYFAVPSASQANRKPSSCHSQRFRKSQISRSYANTSRNSRSYAVRDDTEEDFDLPKQRTDEGGQFAARAAVDMGKTLWSSFRTHHNQLPAHPQHCDSDVDPSHSSLDQSSSPAVSPEEATVGIGAGFHRKKTHFPSRAIVQHASFTTGSVHNHARDGPRMVVDGYRGKDAQHGNHRNDNQDDSDTLLVHKSKSIKDVPTGAGNCEKGVEWPGFELGDNPCSLRVGMERPFPPDATAAASLSLLKSKLKQRKSSPSSSSSPSSAPARIPLRPTKSAPPRCSPPSHFQESIAPGIGTGRGKTWSCLNQDGRVPSSNARVGQKNVPRTARFQSRWHDEDGGEEEPEKEKEKEATFAFSSSPSPQGTVHLVPCPSCSRKFNERAFLVHQRVCEKVFRSTRPAYNSRQHRLRGFESGTGPKAEASSFSSSHCGRGVGRRKKGEKGRGKEEDTPENGFSMPCEPSTQVLAATPSSSARPTSEHWTTRHSTRKDREDRRSTGSSSRPAYPESVHRKALYPMTTSPSEPSPSEPNSQGKKWLKQSQNFRTMLKANRLIADAERKGRPVSPTLLAVLASSASAASGHSNQHLIPCPHCGRRFNEQAADRHIPKCQDIKAKPNMLRKGEGISLGAASRRSKGEGGRGRIINGGLAPGGSPRGKGLRAERKVL</sequence>
<name>A0A4D9D0R8_9STRA</name>
<dbReference type="PROSITE" id="PS52027">
    <property type="entry name" value="ZF_C2HC_C3H"/>
    <property type="match status" value="2"/>
</dbReference>
<dbReference type="OrthoDB" id="10066537at2759"/>
<evidence type="ECO:0000256" key="3">
    <source>
        <dbReference type="ARBA" id="ARBA00022771"/>
    </source>
</evidence>
<evidence type="ECO:0000256" key="1">
    <source>
        <dbReference type="ARBA" id="ARBA00022723"/>
    </source>
</evidence>
<keyword evidence="2" id="KW-0677">Repeat</keyword>
<dbReference type="EMBL" id="SDOX01000016">
    <property type="protein sequence ID" value="TFJ85271.1"/>
    <property type="molecule type" value="Genomic_DNA"/>
</dbReference>
<feature type="domain" description="C2HC/C3H-type" evidence="7">
    <location>
        <begin position="656"/>
        <end position="685"/>
    </location>
</feature>
<feature type="region of interest" description="Disordered" evidence="6">
    <location>
        <begin position="693"/>
        <end position="736"/>
    </location>
</feature>
<feature type="compositionally biased region" description="Low complexity" evidence="6">
    <location>
        <begin position="326"/>
        <end position="345"/>
    </location>
</feature>
<dbReference type="InterPro" id="IPR026319">
    <property type="entry name" value="ZC2HC1A/B-like"/>
</dbReference>
<evidence type="ECO:0000313" key="8">
    <source>
        <dbReference type="EMBL" id="TFJ85271.1"/>
    </source>
</evidence>
<keyword evidence="1" id="KW-0479">Metal-binding</keyword>
<feature type="region of interest" description="Disordered" evidence="6">
    <location>
        <begin position="477"/>
        <end position="608"/>
    </location>
</feature>
<feature type="domain" description="C2HC/C3H-type" evidence="7">
    <location>
        <begin position="439"/>
        <end position="468"/>
    </location>
</feature>
<feature type="region of interest" description="Disordered" evidence="6">
    <location>
        <begin position="161"/>
        <end position="190"/>
    </location>
</feature>
<feature type="region of interest" description="Disordered" evidence="6">
    <location>
        <begin position="81"/>
        <end position="135"/>
    </location>
</feature>
<dbReference type="Proteomes" id="UP000355283">
    <property type="component" value="Unassembled WGS sequence"/>
</dbReference>